<organism evidence="6 7">
    <name type="scientific">Paracidovorax avenae (strain ATCC 19860 / DSM 7227 / CCUG 15838 / JCM 20985 / LMG 2117 / NCPPB 1011)</name>
    <name type="common">Acidovorax avenae</name>
    <dbReference type="NCBI Taxonomy" id="643561"/>
    <lineage>
        <taxon>Bacteria</taxon>
        <taxon>Pseudomonadati</taxon>
        <taxon>Pseudomonadota</taxon>
        <taxon>Betaproteobacteria</taxon>
        <taxon>Burkholderiales</taxon>
        <taxon>Comamonadaceae</taxon>
        <taxon>Paracidovorax</taxon>
    </lineage>
</organism>
<dbReference type="GO" id="GO:0003841">
    <property type="term" value="F:1-acylglycerol-3-phosphate O-acyltransferase activity"/>
    <property type="evidence" value="ECO:0007669"/>
    <property type="project" value="TreeGrafter"/>
</dbReference>
<dbReference type="SUPFAM" id="SSF69593">
    <property type="entry name" value="Glycerol-3-phosphate (1)-acyltransferase"/>
    <property type="match status" value="1"/>
</dbReference>
<dbReference type="EMBL" id="CP002521">
    <property type="protein sequence ID" value="ADX45314.1"/>
    <property type="molecule type" value="Genomic_DNA"/>
</dbReference>
<evidence type="ECO:0000259" key="5">
    <source>
        <dbReference type="SMART" id="SM00563"/>
    </source>
</evidence>
<keyword evidence="7" id="KW-1185">Reference proteome</keyword>
<evidence type="ECO:0000313" key="7">
    <source>
        <dbReference type="Proteomes" id="UP000002482"/>
    </source>
</evidence>
<dbReference type="RefSeq" id="WP_013593841.1">
    <property type="nucleotide sequence ID" value="NC_015138.1"/>
</dbReference>
<dbReference type="HOGENOM" id="CLU_078753_0_0_4"/>
<comment type="pathway">
    <text evidence="1">Lipid metabolism.</text>
</comment>
<accession>F0Q242</accession>
<evidence type="ECO:0000256" key="3">
    <source>
        <dbReference type="ARBA" id="ARBA00023315"/>
    </source>
</evidence>
<protein>
    <submittedName>
        <fullName evidence="6">Phospholipid/glycerol acyltransferase</fullName>
    </submittedName>
</protein>
<feature type="domain" description="Phospholipid/glycerol acyltransferase" evidence="5">
    <location>
        <begin position="85"/>
        <end position="193"/>
    </location>
</feature>
<name>F0Q242_PARA1</name>
<evidence type="ECO:0000313" key="6">
    <source>
        <dbReference type="EMBL" id="ADX45314.1"/>
    </source>
</evidence>
<proteinExistence type="predicted"/>
<evidence type="ECO:0000256" key="1">
    <source>
        <dbReference type="ARBA" id="ARBA00005189"/>
    </source>
</evidence>
<feature type="transmembrane region" description="Helical" evidence="4">
    <location>
        <begin position="12"/>
        <end position="39"/>
    </location>
</feature>
<dbReference type="GO" id="GO:0006654">
    <property type="term" value="P:phosphatidic acid biosynthetic process"/>
    <property type="evidence" value="ECO:0007669"/>
    <property type="project" value="TreeGrafter"/>
</dbReference>
<dbReference type="InterPro" id="IPR002123">
    <property type="entry name" value="Plipid/glycerol_acylTrfase"/>
</dbReference>
<reference evidence="6" key="1">
    <citation type="submission" date="2011-02" db="EMBL/GenBank/DDBJ databases">
        <title>Complete sequence of Acidovorax avenae subsp. avenae ATCC 19860.</title>
        <authorList>
            <consortium name="US DOE Joint Genome Institute"/>
            <person name="Lucas S."/>
            <person name="Copeland A."/>
            <person name="Lapidus A."/>
            <person name="Cheng J.-F."/>
            <person name="Goodwin L."/>
            <person name="Pitluck S."/>
            <person name="Chertkov O."/>
            <person name="Held B."/>
            <person name="Detter J.C."/>
            <person name="Han C."/>
            <person name="Tapia R."/>
            <person name="Land M."/>
            <person name="Hauser L."/>
            <person name="Kyrpides N."/>
            <person name="Ivanova N."/>
            <person name="Ovchinnikova G."/>
            <person name="Pagani I."/>
            <person name="Gordon S."/>
            <person name="Woyke T."/>
        </authorList>
    </citation>
    <scope>NUCLEOTIDE SEQUENCE</scope>
    <source>
        <strain evidence="6">ATCC 19860</strain>
    </source>
</reference>
<keyword evidence="2 6" id="KW-0808">Transferase</keyword>
<dbReference type="Proteomes" id="UP000002482">
    <property type="component" value="Chromosome"/>
</dbReference>
<keyword evidence="3 6" id="KW-0012">Acyltransferase</keyword>
<evidence type="ECO:0000256" key="4">
    <source>
        <dbReference type="SAM" id="Phobius"/>
    </source>
</evidence>
<sequence>MTLSWDYGWRLFATALCFTAFGLGGLLLTVAVFPALLLFRKADRIRHARRLIQRVFAGFLRLAETLGVMRLHVSGAHRLRDCGGALVLANHPTLIDVVVLLSLMPTAGCVVKRALWKNPVLGAAVRAAGYISNSEPETLVGDCTRALAEGRPLIIFPEGTRSQPGQPLRFLRGASYIAIASGAPVVPVLIGCRPSTLTKQDKWYRIPPRRFDLRVEVLEPLARWHADAGDAPSALAARHLTQSLETHFTREIQRHEFTEA</sequence>
<dbReference type="SMART" id="SM00563">
    <property type="entry name" value="PlsC"/>
    <property type="match status" value="1"/>
</dbReference>
<keyword evidence="4" id="KW-0472">Membrane</keyword>
<evidence type="ECO:0000256" key="2">
    <source>
        <dbReference type="ARBA" id="ARBA00022679"/>
    </source>
</evidence>
<dbReference type="AlphaFoldDB" id="F0Q242"/>
<keyword evidence="4" id="KW-0812">Transmembrane</keyword>
<keyword evidence="4" id="KW-1133">Transmembrane helix</keyword>
<dbReference type="PANTHER" id="PTHR10434:SF66">
    <property type="entry name" value="PHOSPHOLIPID_GLYCEROL ACYLTRANSFERASE DOMAIN-CONTAINING PROTEIN"/>
    <property type="match status" value="1"/>
</dbReference>
<dbReference type="GeneID" id="34239337"/>
<gene>
    <name evidence="6" type="ordered locus">Acav_1392</name>
</gene>
<dbReference type="PANTHER" id="PTHR10434">
    <property type="entry name" value="1-ACYL-SN-GLYCEROL-3-PHOSPHATE ACYLTRANSFERASE"/>
    <property type="match status" value="1"/>
</dbReference>
<dbReference type="Pfam" id="PF01553">
    <property type="entry name" value="Acyltransferase"/>
    <property type="match status" value="1"/>
</dbReference>
<dbReference type="KEGG" id="aaa:Acav_1392"/>
<dbReference type="CDD" id="cd07989">
    <property type="entry name" value="LPLAT_AGPAT-like"/>
    <property type="match status" value="1"/>
</dbReference>